<dbReference type="GO" id="GO:0004519">
    <property type="term" value="F:endonuclease activity"/>
    <property type="evidence" value="ECO:0007669"/>
    <property type="project" value="UniProtKB-KW"/>
</dbReference>
<dbReference type="InterPro" id="IPR037198">
    <property type="entry name" value="MutL_C_sf"/>
</dbReference>
<comment type="similarity">
    <text evidence="1 5">Belongs to the DNA mismatch repair MutL/HexB family.</text>
</comment>
<sequence length="657" mass="71997">MSKIRVLPDILSNKIAAGEVVERPASVVKELVENSLDAGSTSIEVAIERGGLAGIRVSDNGHGMGADDAMLSLERYATSKLLTDADLFSIRTLGFRGEALPSMASVSRFELVSREQDAPSGVRIVVEGGRILDVTETGAAPGTVISVKNLFFNVPARRKFLKTENTEMGHIADILLSVSLGFPDVQFRLLHNGRVLRHLAGGDAFVRAVDVLGKEVENHLFPVEHRGAGIRVSGWVASPDISRSTTQRIYLYVNGRHVRDRSVYKALFEGYKGRMMTGRYPVAILFLDVDPDRVDVNVHPTKHEVRFADGRAVWAAVRDGVALALTGEDNRKWQVSSVSRRESLEEVRNIVATHGAVSSRHGEGLGPLSGENVSGNDLKDGAGSASSFSAEAAPLAGEIVRESAESGDPGHAFSPEAMFSGKEEQREEAGEIRQERPRFSGQGGSPGVFSAQDPQGRLWEKKEFYSELKIIGQLHNTYILCESDAGLVMVDQHAAHERVRYEALRRRHEKGKGLSQQLLIPQVVELGFRETDLAWELLPLMEALGLYVEPFGGNSFVIKAVPDLLSHGDLGQVFADTVAEMVAEGHTESYVEAVDQCLILMACHSAIRANQALKPEEIRHLFHELDACAQPSRCPHGRPIWIQWEKRFLEKSFGRVG</sequence>
<dbReference type="SUPFAM" id="SSF55874">
    <property type="entry name" value="ATPase domain of HSP90 chaperone/DNA topoisomerase II/histidine kinase"/>
    <property type="match status" value="1"/>
</dbReference>
<dbReference type="CDD" id="cd16926">
    <property type="entry name" value="HATPase_MutL-MLH-PMS-like"/>
    <property type="match status" value="1"/>
</dbReference>
<dbReference type="InterPro" id="IPR002099">
    <property type="entry name" value="MutL/Mlh/PMS"/>
</dbReference>
<evidence type="ECO:0000256" key="1">
    <source>
        <dbReference type="ARBA" id="ARBA00006082"/>
    </source>
</evidence>
<dbReference type="AlphaFoldDB" id="A0A5Q4VFP4"/>
<dbReference type="GO" id="GO:0032300">
    <property type="term" value="C:mismatch repair complex"/>
    <property type="evidence" value="ECO:0007669"/>
    <property type="project" value="InterPro"/>
</dbReference>
<dbReference type="Pfam" id="PF13589">
    <property type="entry name" value="HATPase_c_3"/>
    <property type="match status" value="1"/>
</dbReference>
<dbReference type="InterPro" id="IPR020667">
    <property type="entry name" value="DNA_mismatch_repair_MutL"/>
</dbReference>
<dbReference type="InterPro" id="IPR014721">
    <property type="entry name" value="Ribsml_uS5_D2-typ_fold_subgr"/>
</dbReference>
<dbReference type="HAMAP" id="MF_00149">
    <property type="entry name" value="DNA_mis_repair"/>
    <property type="match status" value="1"/>
</dbReference>
<dbReference type="InterPro" id="IPR014762">
    <property type="entry name" value="DNA_mismatch_repair_CS"/>
</dbReference>
<dbReference type="PANTHER" id="PTHR10073:SF12">
    <property type="entry name" value="DNA MISMATCH REPAIR PROTEIN MLH1"/>
    <property type="match status" value="1"/>
</dbReference>
<dbReference type="EMBL" id="VDMB01000007">
    <property type="protein sequence ID" value="TYT74980.1"/>
    <property type="molecule type" value="Genomic_DNA"/>
</dbReference>
<evidence type="ECO:0000313" key="10">
    <source>
        <dbReference type="Proteomes" id="UP000321899"/>
    </source>
</evidence>
<feature type="domain" description="DNA mismatch repair protein S5" evidence="8">
    <location>
        <begin position="206"/>
        <end position="326"/>
    </location>
</feature>
<dbReference type="PANTHER" id="PTHR10073">
    <property type="entry name" value="DNA MISMATCH REPAIR PROTEIN MLH, PMS, MUTL"/>
    <property type="match status" value="1"/>
</dbReference>
<dbReference type="Pfam" id="PF01119">
    <property type="entry name" value="DNA_mis_repair"/>
    <property type="match status" value="1"/>
</dbReference>
<dbReference type="GO" id="GO:0140664">
    <property type="term" value="F:ATP-dependent DNA damage sensor activity"/>
    <property type="evidence" value="ECO:0007669"/>
    <property type="project" value="InterPro"/>
</dbReference>
<dbReference type="GO" id="GO:0005524">
    <property type="term" value="F:ATP binding"/>
    <property type="evidence" value="ECO:0007669"/>
    <property type="project" value="InterPro"/>
</dbReference>
<evidence type="ECO:0000256" key="2">
    <source>
        <dbReference type="ARBA" id="ARBA00021975"/>
    </source>
</evidence>
<keyword evidence="9" id="KW-0255">Endonuclease</keyword>
<dbReference type="GO" id="GO:0016887">
    <property type="term" value="F:ATP hydrolysis activity"/>
    <property type="evidence" value="ECO:0007669"/>
    <property type="project" value="InterPro"/>
</dbReference>
<dbReference type="OrthoDB" id="9763467at2"/>
<dbReference type="Proteomes" id="UP000321899">
    <property type="component" value="Unassembled WGS sequence"/>
</dbReference>
<keyword evidence="4 5" id="KW-0234">DNA repair</keyword>
<keyword evidence="10" id="KW-1185">Reference proteome</keyword>
<dbReference type="NCBIfam" id="TIGR00585">
    <property type="entry name" value="mutl"/>
    <property type="match status" value="1"/>
</dbReference>
<dbReference type="CDD" id="cd00782">
    <property type="entry name" value="MutL_Trans"/>
    <property type="match status" value="1"/>
</dbReference>
<evidence type="ECO:0000256" key="5">
    <source>
        <dbReference type="HAMAP-Rule" id="MF_00149"/>
    </source>
</evidence>
<organism evidence="9 10">
    <name type="scientific">Desulfobotulus mexicanus</name>
    <dbReference type="NCBI Taxonomy" id="2586642"/>
    <lineage>
        <taxon>Bacteria</taxon>
        <taxon>Pseudomonadati</taxon>
        <taxon>Thermodesulfobacteriota</taxon>
        <taxon>Desulfobacteria</taxon>
        <taxon>Desulfobacterales</taxon>
        <taxon>Desulfobacteraceae</taxon>
        <taxon>Desulfobotulus</taxon>
    </lineage>
</organism>
<evidence type="ECO:0000256" key="4">
    <source>
        <dbReference type="ARBA" id="ARBA00023204"/>
    </source>
</evidence>
<evidence type="ECO:0000259" key="8">
    <source>
        <dbReference type="SMART" id="SM01340"/>
    </source>
</evidence>
<reference evidence="9 10" key="1">
    <citation type="submission" date="2019-06" db="EMBL/GenBank/DDBJ databases">
        <title>Desulfobotulus mexicanus sp. nov., a novel sulfate-reducing bacterium isolated from the sediment of an alkaline crater lake in Mexico.</title>
        <authorList>
            <person name="Hirschler-Rea A."/>
        </authorList>
    </citation>
    <scope>NUCLEOTIDE SEQUENCE [LARGE SCALE GENOMIC DNA]</scope>
    <source>
        <strain evidence="9 10">PAR22N</strain>
    </source>
</reference>
<dbReference type="GO" id="GO:0030983">
    <property type="term" value="F:mismatched DNA binding"/>
    <property type="evidence" value="ECO:0007669"/>
    <property type="project" value="InterPro"/>
</dbReference>
<evidence type="ECO:0000256" key="6">
    <source>
        <dbReference type="SAM" id="MobiDB-lite"/>
    </source>
</evidence>
<name>A0A5Q4VFP4_9BACT</name>
<dbReference type="SUPFAM" id="SSF118116">
    <property type="entry name" value="DNA mismatch repair protein MutL"/>
    <property type="match status" value="1"/>
</dbReference>
<proteinExistence type="inferred from homology"/>
<dbReference type="InterPro" id="IPR042120">
    <property type="entry name" value="MutL_C_dimsub"/>
</dbReference>
<evidence type="ECO:0000313" key="9">
    <source>
        <dbReference type="EMBL" id="TYT74980.1"/>
    </source>
</evidence>
<evidence type="ECO:0000259" key="7">
    <source>
        <dbReference type="SMART" id="SM00853"/>
    </source>
</evidence>
<dbReference type="InterPro" id="IPR013507">
    <property type="entry name" value="DNA_mismatch_S5_2-like"/>
</dbReference>
<dbReference type="InterPro" id="IPR042121">
    <property type="entry name" value="MutL_C_regsub"/>
</dbReference>
<dbReference type="SMART" id="SM01340">
    <property type="entry name" value="DNA_mis_repair"/>
    <property type="match status" value="1"/>
</dbReference>
<comment type="function">
    <text evidence="5">This protein is involved in the repair of mismatches in DNA. It is required for dam-dependent methyl-directed DNA mismatch repair. May act as a 'molecular matchmaker', a protein that promotes the formation of a stable complex between two or more DNA-binding proteins in an ATP-dependent manner without itself being part of a final effector complex.</text>
</comment>
<dbReference type="Gene3D" id="3.30.1370.100">
    <property type="entry name" value="MutL, C-terminal domain, regulatory subdomain"/>
    <property type="match status" value="1"/>
</dbReference>
<dbReference type="PROSITE" id="PS00058">
    <property type="entry name" value="DNA_MISMATCH_REPAIR_1"/>
    <property type="match status" value="1"/>
</dbReference>
<keyword evidence="9" id="KW-0378">Hydrolase</keyword>
<evidence type="ECO:0000256" key="3">
    <source>
        <dbReference type="ARBA" id="ARBA00022763"/>
    </source>
</evidence>
<keyword evidence="9" id="KW-0540">Nuclease</keyword>
<dbReference type="FunFam" id="3.30.565.10:FF:000003">
    <property type="entry name" value="DNA mismatch repair endonuclease MutL"/>
    <property type="match status" value="1"/>
</dbReference>
<dbReference type="Gene3D" id="3.30.230.10">
    <property type="match status" value="1"/>
</dbReference>
<dbReference type="InterPro" id="IPR036890">
    <property type="entry name" value="HATPase_C_sf"/>
</dbReference>
<feature type="domain" description="MutL C-terminal dimerisation" evidence="7">
    <location>
        <begin position="470"/>
        <end position="613"/>
    </location>
</feature>
<dbReference type="InterPro" id="IPR038973">
    <property type="entry name" value="MutL/Mlh/Pms-like"/>
</dbReference>
<feature type="region of interest" description="Disordered" evidence="6">
    <location>
        <begin position="403"/>
        <end position="429"/>
    </location>
</feature>
<keyword evidence="3 5" id="KW-0227">DNA damage</keyword>
<feature type="region of interest" description="Disordered" evidence="6">
    <location>
        <begin position="358"/>
        <end position="386"/>
    </location>
</feature>
<dbReference type="InterPro" id="IPR014790">
    <property type="entry name" value="MutL_C"/>
</dbReference>
<dbReference type="Gene3D" id="3.30.1540.20">
    <property type="entry name" value="MutL, C-terminal domain, dimerisation subdomain"/>
    <property type="match status" value="1"/>
</dbReference>
<dbReference type="Pfam" id="PF08676">
    <property type="entry name" value="MutL_C"/>
    <property type="match status" value="1"/>
</dbReference>
<dbReference type="SUPFAM" id="SSF54211">
    <property type="entry name" value="Ribosomal protein S5 domain 2-like"/>
    <property type="match status" value="1"/>
</dbReference>
<accession>A0A5Q4VFP4</accession>
<dbReference type="SMART" id="SM00853">
    <property type="entry name" value="MutL_C"/>
    <property type="match status" value="1"/>
</dbReference>
<dbReference type="GO" id="GO:0006298">
    <property type="term" value="P:mismatch repair"/>
    <property type="evidence" value="ECO:0007669"/>
    <property type="project" value="UniProtKB-UniRule"/>
</dbReference>
<gene>
    <name evidence="5 9" type="primary">mutL</name>
    <name evidence="9" type="ORF">FIM25_07620</name>
</gene>
<protein>
    <recommendedName>
        <fullName evidence="2 5">DNA mismatch repair protein MutL</fullName>
    </recommendedName>
</protein>
<comment type="caution">
    <text evidence="9">The sequence shown here is derived from an EMBL/GenBank/DDBJ whole genome shotgun (WGS) entry which is preliminary data.</text>
</comment>
<dbReference type="InterPro" id="IPR020568">
    <property type="entry name" value="Ribosomal_Su5_D2-typ_SF"/>
</dbReference>
<dbReference type="Gene3D" id="3.30.565.10">
    <property type="entry name" value="Histidine kinase-like ATPase, C-terminal domain"/>
    <property type="match status" value="1"/>
</dbReference>
<dbReference type="RefSeq" id="WP_139447910.1">
    <property type="nucleotide sequence ID" value="NZ_VDMB01000007.1"/>
</dbReference>